<protein>
    <submittedName>
        <fullName evidence="2">Uncharacterized protein</fullName>
    </submittedName>
</protein>
<feature type="compositionally biased region" description="Basic and acidic residues" evidence="1">
    <location>
        <begin position="237"/>
        <end position="248"/>
    </location>
</feature>
<feature type="compositionally biased region" description="Polar residues" evidence="1">
    <location>
        <begin position="57"/>
        <end position="69"/>
    </location>
</feature>
<evidence type="ECO:0000313" key="2">
    <source>
        <dbReference type="EMBL" id="KAK1750037.1"/>
    </source>
</evidence>
<reference evidence="2" key="1">
    <citation type="submission" date="2023-06" db="EMBL/GenBank/DDBJ databases">
        <title>Genome-scale phylogeny and comparative genomics of the fungal order Sordariales.</title>
        <authorList>
            <consortium name="Lawrence Berkeley National Laboratory"/>
            <person name="Hensen N."/>
            <person name="Bonometti L."/>
            <person name="Westerberg I."/>
            <person name="Brannstrom I.O."/>
            <person name="Guillou S."/>
            <person name="Cros-Aarteil S."/>
            <person name="Calhoun S."/>
            <person name="Haridas S."/>
            <person name="Kuo A."/>
            <person name="Mondo S."/>
            <person name="Pangilinan J."/>
            <person name="Riley R."/>
            <person name="Labutti K."/>
            <person name="Andreopoulos B."/>
            <person name="Lipzen A."/>
            <person name="Chen C."/>
            <person name="Yanf M."/>
            <person name="Daum C."/>
            <person name="Ng V."/>
            <person name="Clum A."/>
            <person name="Steindorff A."/>
            <person name="Ohm R."/>
            <person name="Martin F."/>
            <person name="Silar P."/>
            <person name="Natvig D."/>
            <person name="Lalanne C."/>
            <person name="Gautier V."/>
            <person name="Ament-Velasquez S.L."/>
            <person name="Kruys A."/>
            <person name="Hutchinson M.I."/>
            <person name="Powell A.J."/>
            <person name="Barry K."/>
            <person name="Miller A.N."/>
            <person name="Grigoriev I.V."/>
            <person name="Debuchy R."/>
            <person name="Gladieux P."/>
            <person name="Thoren M.H."/>
            <person name="Johannesson H."/>
        </authorList>
    </citation>
    <scope>NUCLEOTIDE SEQUENCE</scope>
    <source>
        <strain evidence="2">PSN4</strain>
    </source>
</reference>
<dbReference type="AlphaFoldDB" id="A0AAJ0B4H9"/>
<proteinExistence type="predicted"/>
<comment type="caution">
    <text evidence="2">The sequence shown here is derived from an EMBL/GenBank/DDBJ whole genome shotgun (WGS) entry which is preliminary data.</text>
</comment>
<sequence>MASIHPQDILAFCRQHSHDDNAWSPLTDNPIPRYASTSLGESTTTDGSTDEAAEYTTAPSSVSQSRYSQQTLYSMDPSSVFDRGTESVHSYSVSSAPSRRPRRPAFDEQFAVAAPPPPPPRLWCEFRDLQSCPFESDDFDEWVLHHYSGHLGSRLPTRSICWFCDYPFDVEAPASAAQRRHIFDRRMQHVASHIYDDEGLGIERMRPDFHMIQHIHRLGQLDAATYAKAMDYSELPDELRPPPEEPDYRSAGVAYDARPRVYDQAREDRRRRKEKEGKKRRR</sequence>
<feature type="compositionally biased region" description="Polar residues" evidence="1">
    <location>
        <begin position="35"/>
        <end position="47"/>
    </location>
</feature>
<feature type="region of interest" description="Disordered" evidence="1">
    <location>
        <begin position="23"/>
        <end position="69"/>
    </location>
</feature>
<organism evidence="2 3">
    <name type="scientific">Echria macrotheca</name>
    <dbReference type="NCBI Taxonomy" id="438768"/>
    <lineage>
        <taxon>Eukaryota</taxon>
        <taxon>Fungi</taxon>
        <taxon>Dikarya</taxon>
        <taxon>Ascomycota</taxon>
        <taxon>Pezizomycotina</taxon>
        <taxon>Sordariomycetes</taxon>
        <taxon>Sordariomycetidae</taxon>
        <taxon>Sordariales</taxon>
        <taxon>Schizotheciaceae</taxon>
        <taxon>Echria</taxon>
    </lineage>
</organism>
<name>A0AAJ0B4H9_9PEZI</name>
<feature type="compositionally biased region" description="Basic and acidic residues" evidence="1">
    <location>
        <begin position="257"/>
        <end position="268"/>
    </location>
</feature>
<feature type="compositionally biased region" description="Basic residues" evidence="1">
    <location>
        <begin position="269"/>
        <end position="282"/>
    </location>
</feature>
<feature type="region of interest" description="Disordered" evidence="1">
    <location>
        <begin position="234"/>
        <end position="282"/>
    </location>
</feature>
<keyword evidence="3" id="KW-1185">Reference proteome</keyword>
<dbReference type="EMBL" id="MU839850">
    <property type="protein sequence ID" value="KAK1750037.1"/>
    <property type="molecule type" value="Genomic_DNA"/>
</dbReference>
<gene>
    <name evidence="2" type="ORF">QBC47DRAFT_129026</name>
</gene>
<accession>A0AAJ0B4H9</accession>
<evidence type="ECO:0000256" key="1">
    <source>
        <dbReference type="SAM" id="MobiDB-lite"/>
    </source>
</evidence>
<dbReference type="Proteomes" id="UP001239445">
    <property type="component" value="Unassembled WGS sequence"/>
</dbReference>
<evidence type="ECO:0000313" key="3">
    <source>
        <dbReference type="Proteomes" id="UP001239445"/>
    </source>
</evidence>